<feature type="domain" description="Histidine kinase" evidence="4">
    <location>
        <begin position="246"/>
        <end position="444"/>
    </location>
</feature>
<dbReference type="PROSITE" id="PS50109">
    <property type="entry name" value="HIS_KIN"/>
    <property type="match status" value="1"/>
</dbReference>
<accession>A0A437R4I8</accession>
<keyword evidence="6" id="KW-0418">Kinase</keyword>
<evidence type="ECO:0000313" key="6">
    <source>
        <dbReference type="EMBL" id="RVU41674.1"/>
    </source>
</evidence>
<dbReference type="OrthoDB" id="1931120at2"/>
<dbReference type="SUPFAM" id="SSF55874">
    <property type="entry name" value="ATPase domain of HSP90 chaperone/DNA topoisomerase II/histidine kinase"/>
    <property type="match status" value="1"/>
</dbReference>
<dbReference type="InterPro" id="IPR005467">
    <property type="entry name" value="His_kinase_dom"/>
</dbReference>
<comment type="caution">
    <text evidence="6">The sequence shown here is derived from an EMBL/GenBank/DDBJ whole genome shotgun (WGS) entry which is preliminary data.</text>
</comment>
<dbReference type="PRINTS" id="PR00344">
    <property type="entry name" value="BCTRLSENSOR"/>
</dbReference>
<feature type="domain" description="PAS" evidence="5">
    <location>
        <begin position="137"/>
        <end position="173"/>
    </location>
</feature>
<gene>
    <name evidence="6" type="ORF">EOE67_00290</name>
</gene>
<dbReference type="InterPro" id="IPR004358">
    <property type="entry name" value="Sig_transdc_His_kin-like_C"/>
</dbReference>
<dbReference type="InterPro" id="IPR036097">
    <property type="entry name" value="HisK_dim/P_sf"/>
</dbReference>
<evidence type="ECO:0000313" key="7">
    <source>
        <dbReference type="Proteomes" id="UP000283077"/>
    </source>
</evidence>
<dbReference type="Gene3D" id="1.10.287.130">
    <property type="match status" value="1"/>
</dbReference>
<dbReference type="Gene3D" id="3.30.565.10">
    <property type="entry name" value="Histidine kinase-like ATPase, C-terminal domain"/>
    <property type="match status" value="1"/>
</dbReference>
<comment type="catalytic activity">
    <reaction evidence="1">
        <text>ATP + protein L-histidine = ADP + protein N-phospho-L-histidine.</text>
        <dbReference type="EC" id="2.7.13.3"/>
    </reaction>
</comment>
<dbReference type="PANTHER" id="PTHR43065">
    <property type="entry name" value="SENSOR HISTIDINE KINASE"/>
    <property type="match status" value="1"/>
</dbReference>
<dbReference type="SUPFAM" id="SSF47384">
    <property type="entry name" value="Homodimeric domain of signal transducing histidine kinase"/>
    <property type="match status" value="1"/>
</dbReference>
<dbReference type="Pfam" id="PF00512">
    <property type="entry name" value="HisKA"/>
    <property type="match status" value="1"/>
</dbReference>
<reference evidence="6 7" key="1">
    <citation type="submission" date="2019-01" db="EMBL/GenBank/DDBJ databases">
        <authorList>
            <person name="Chen W.-M."/>
        </authorList>
    </citation>
    <scope>NUCLEOTIDE SEQUENCE [LARGE SCALE GENOMIC DNA]</scope>
    <source>
        <strain evidence="6 7">KYPC3</strain>
    </source>
</reference>
<dbReference type="PROSITE" id="PS50112">
    <property type="entry name" value="PAS"/>
    <property type="match status" value="1"/>
</dbReference>
<keyword evidence="3" id="KW-0597">Phosphoprotein</keyword>
<dbReference type="EC" id="2.7.13.3" evidence="2"/>
<proteinExistence type="predicted"/>
<organism evidence="6 7">
    <name type="scientific">Rheinheimera riviphila</name>
    <dbReference type="NCBI Taxonomy" id="1834037"/>
    <lineage>
        <taxon>Bacteria</taxon>
        <taxon>Pseudomonadati</taxon>
        <taxon>Pseudomonadota</taxon>
        <taxon>Gammaproteobacteria</taxon>
        <taxon>Chromatiales</taxon>
        <taxon>Chromatiaceae</taxon>
        <taxon>Rheinheimera</taxon>
    </lineage>
</organism>
<evidence type="ECO:0000259" key="4">
    <source>
        <dbReference type="PROSITE" id="PS50109"/>
    </source>
</evidence>
<name>A0A437R4I8_9GAMM</name>
<dbReference type="InterPro" id="IPR000014">
    <property type="entry name" value="PAS"/>
</dbReference>
<dbReference type="Pfam" id="PF02518">
    <property type="entry name" value="HATPase_c"/>
    <property type="match status" value="1"/>
</dbReference>
<dbReference type="SMART" id="SM00387">
    <property type="entry name" value="HATPase_c"/>
    <property type="match status" value="1"/>
</dbReference>
<dbReference type="SMART" id="SM00388">
    <property type="entry name" value="HisKA"/>
    <property type="match status" value="1"/>
</dbReference>
<dbReference type="PANTHER" id="PTHR43065:SF51">
    <property type="entry name" value="HISTIDINE KINASE"/>
    <property type="match status" value="1"/>
</dbReference>
<keyword evidence="7" id="KW-1185">Reference proteome</keyword>
<dbReference type="InterPro" id="IPR003661">
    <property type="entry name" value="HisK_dim/P_dom"/>
</dbReference>
<evidence type="ECO:0000256" key="2">
    <source>
        <dbReference type="ARBA" id="ARBA00012438"/>
    </source>
</evidence>
<dbReference type="GO" id="GO:0000155">
    <property type="term" value="F:phosphorelay sensor kinase activity"/>
    <property type="evidence" value="ECO:0007669"/>
    <property type="project" value="InterPro"/>
</dbReference>
<dbReference type="EMBL" id="SACS01000001">
    <property type="protein sequence ID" value="RVU41674.1"/>
    <property type="molecule type" value="Genomic_DNA"/>
</dbReference>
<dbReference type="AlphaFoldDB" id="A0A437R4I8"/>
<evidence type="ECO:0000259" key="5">
    <source>
        <dbReference type="PROSITE" id="PS50112"/>
    </source>
</evidence>
<dbReference type="Proteomes" id="UP000283077">
    <property type="component" value="Unassembled WGS sequence"/>
</dbReference>
<dbReference type="InterPro" id="IPR036890">
    <property type="entry name" value="HATPase_C_sf"/>
</dbReference>
<evidence type="ECO:0000256" key="3">
    <source>
        <dbReference type="ARBA" id="ARBA00022553"/>
    </source>
</evidence>
<protein>
    <recommendedName>
        <fullName evidence="2">histidine kinase</fullName>
        <ecNumber evidence="2">2.7.13.3</ecNumber>
    </recommendedName>
</protein>
<dbReference type="InterPro" id="IPR003594">
    <property type="entry name" value="HATPase_dom"/>
</dbReference>
<keyword evidence="6" id="KW-0808">Transferase</keyword>
<dbReference type="CDD" id="cd00082">
    <property type="entry name" value="HisKA"/>
    <property type="match status" value="1"/>
</dbReference>
<sequence length="446" mass="50865">MAWSNMAPSDMDKSKMAKSFKTLSFHSLEASSRWHSLLLLVVSCSLALLASWTWPHWWIWLAATLLLFLLNRQQYLARKRLLAAFNRASVQLEALQNQDYSLQAKPAFQTGIAATFQSQLQQLGEQLQQRKSFFDEQQFLLYRLIDQLNTPILVFDHKQQLSYANSEFNHLFGRPWQSLRHASAALLGLSSEPNWHFVDQSRQRQWQIRHSRFLDQGQRHQLLVFINIQAALRETELQAWQQLIRVLSHEIRNSLTPVLALSEYLKSKLPAGREQEALDVISQRSQHLQDFVGRYSELNKPLLVQLQQLQASRLVTALQLLFKEQQLQAKGEDLEFCSDGMLLQQVLINLLKNAIEAGSPSGTIELSFRQLDSSIEICLLDQGQGIANPQDLFVPFYSTKPTGQGIGLVLCQQIIEQIGGQLHLSNRTDGKTGACARILLSRPVSD</sequence>
<evidence type="ECO:0000256" key="1">
    <source>
        <dbReference type="ARBA" id="ARBA00000085"/>
    </source>
</evidence>